<accession>A0A9P6U4F2</accession>
<dbReference type="AlphaFoldDB" id="A0A9P6U4F2"/>
<keyword evidence="3" id="KW-1185">Reference proteome</keyword>
<evidence type="ECO:0000313" key="2">
    <source>
        <dbReference type="EMBL" id="KAG0259184.1"/>
    </source>
</evidence>
<comment type="caution">
    <text evidence="2">The sequence shown here is derived from an EMBL/GenBank/DDBJ whole genome shotgun (WGS) entry which is preliminary data.</text>
</comment>
<evidence type="ECO:0000256" key="1">
    <source>
        <dbReference type="SAM" id="MobiDB-lite"/>
    </source>
</evidence>
<name>A0A9P6U4F2_9FUNG</name>
<dbReference type="EMBL" id="JAAAJB010000293">
    <property type="protein sequence ID" value="KAG0259184.1"/>
    <property type="molecule type" value="Genomic_DNA"/>
</dbReference>
<dbReference type="Proteomes" id="UP000807716">
    <property type="component" value="Unassembled WGS sequence"/>
</dbReference>
<proteinExistence type="predicted"/>
<protein>
    <submittedName>
        <fullName evidence="2">Uncharacterized protein</fullName>
    </submittedName>
</protein>
<feature type="compositionally biased region" description="Polar residues" evidence="1">
    <location>
        <begin position="9"/>
        <end position="21"/>
    </location>
</feature>
<organism evidence="2 3">
    <name type="scientific">Actinomortierella ambigua</name>
    <dbReference type="NCBI Taxonomy" id="1343610"/>
    <lineage>
        <taxon>Eukaryota</taxon>
        <taxon>Fungi</taxon>
        <taxon>Fungi incertae sedis</taxon>
        <taxon>Mucoromycota</taxon>
        <taxon>Mortierellomycotina</taxon>
        <taxon>Mortierellomycetes</taxon>
        <taxon>Mortierellales</taxon>
        <taxon>Mortierellaceae</taxon>
        <taxon>Actinomortierella</taxon>
    </lineage>
</organism>
<feature type="region of interest" description="Disordered" evidence="1">
    <location>
        <begin position="1"/>
        <end position="56"/>
    </location>
</feature>
<sequence>MGALRGPSLQLQGAASVQEGLSGNDAALTGEEIPVPEDEASPSQDTGDIDDGPWHKKLPWDVRRKVFQYTLYLYDAPFDRRMLNPTDIARHHQK</sequence>
<evidence type="ECO:0000313" key="3">
    <source>
        <dbReference type="Proteomes" id="UP000807716"/>
    </source>
</evidence>
<gene>
    <name evidence="2" type="ORF">DFQ27_004198</name>
</gene>
<reference evidence="2" key="1">
    <citation type="journal article" date="2020" name="Fungal Divers.">
        <title>Resolving the Mortierellaceae phylogeny through synthesis of multi-gene phylogenetics and phylogenomics.</title>
        <authorList>
            <person name="Vandepol N."/>
            <person name="Liber J."/>
            <person name="Desiro A."/>
            <person name="Na H."/>
            <person name="Kennedy M."/>
            <person name="Barry K."/>
            <person name="Grigoriev I.V."/>
            <person name="Miller A.N."/>
            <person name="O'Donnell K."/>
            <person name="Stajich J.E."/>
            <person name="Bonito G."/>
        </authorList>
    </citation>
    <scope>NUCLEOTIDE SEQUENCE</scope>
    <source>
        <strain evidence="2">BC1065</strain>
    </source>
</reference>